<feature type="transmembrane region" description="Helical" evidence="7">
    <location>
        <begin position="152"/>
        <end position="174"/>
    </location>
</feature>
<feature type="transmembrane region" description="Helical" evidence="7">
    <location>
        <begin position="376"/>
        <end position="396"/>
    </location>
</feature>
<dbReference type="GO" id="GO:0005886">
    <property type="term" value="C:plasma membrane"/>
    <property type="evidence" value="ECO:0007669"/>
    <property type="project" value="UniProtKB-SubCell"/>
</dbReference>
<feature type="transmembrane region" description="Helical" evidence="7">
    <location>
        <begin position="108"/>
        <end position="131"/>
    </location>
</feature>
<accession>A0A246JNU5</accession>
<dbReference type="RefSeq" id="WP_088473762.1">
    <property type="nucleotide sequence ID" value="NZ_NISJ01000010.1"/>
</dbReference>
<dbReference type="Pfam" id="PF13440">
    <property type="entry name" value="Polysacc_synt_3"/>
    <property type="match status" value="1"/>
</dbReference>
<gene>
    <name evidence="8" type="ORF">CDQ91_16070</name>
</gene>
<feature type="transmembrane region" description="Helical" evidence="7">
    <location>
        <begin position="315"/>
        <end position="339"/>
    </location>
</feature>
<evidence type="ECO:0000313" key="9">
    <source>
        <dbReference type="Proteomes" id="UP000197097"/>
    </source>
</evidence>
<evidence type="ECO:0000256" key="3">
    <source>
        <dbReference type="ARBA" id="ARBA00022475"/>
    </source>
</evidence>
<dbReference type="PANTHER" id="PTHR30250:SF10">
    <property type="entry name" value="LIPOPOLYSACCHARIDE BIOSYNTHESIS PROTEIN WZXC"/>
    <property type="match status" value="1"/>
</dbReference>
<feature type="transmembrane region" description="Helical" evidence="7">
    <location>
        <begin position="443"/>
        <end position="461"/>
    </location>
</feature>
<dbReference type="OrthoDB" id="7356923at2"/>
<feature type="transmembrane region" description="Helical" evidence="7">
    <location>
        <begin position="247"/>
        <end position="268"/>
    </location>
</feature>
<evidence type="ECO:0000256" key="4">
    <source>
        <dbReference type="ARBA" id="ARBA00022692"/>
    </source>
</evidence>
<evidence type="ECO:0000256" key="1">
    <source>
        <dbReference type="ARBA" id="ARBA00004651"/>
    </source>
</evidence>
<dbReference type="EMBL" id="NISJ01000010">
    <property type="protein sequence ID" value="OWQ94163.1"/>
    <property type="molecule type" value="Genomic_DNA"/>
</dbReference>
<feature type="transmembrane region" description="Helical" evidence="7">
    <location>
        <begin position="408"/>
        <end position="431"/>
    </location>
</feature>
<comment type="subcellular location">
    <subcellularLocation>
        <location evidence="1">Cell membrane</location>
        <topology evidence="1">Multi-pass membrane protein</topology>
    </subcellularLocation>
</comment>
<feature type="transmembrane region" description="Helical" evidence="7">
    <location>
        <begin position="76"/>
        <end position="96"/>
    </location>
</feature>
<keyword evidence="5 7" id="KW-1133">Transmembrane helix</keyword>
<keyword evidence="4 7" id="KW-0812">Transmembrane</keyword>
<dbReference type="InterPro" id="IPR050833">
    <property type="entry name" value="Poly_Biosynth_Transport"/>
</dbReference>
<keyword evidence="9" id="KW-1185">Reference proteome</keyword>
<sequence length="488" mass="51985">MSVRKAIAWASASRLLSFSIAFASSIVIARYYLSPAEVGLFSIAFAATALIAVLQEFGLNRYIVGEAELGEEKLRAAFSVSLAVAWGIALIILAAAKPLSWLYGDANLFPLMLVIGGSYLFVPLAIVPTALRQRAMDFRSDFMIEVGAASTNAAVSVTLAAAGQGAMALAWGALAQQIARALVSQWRNGWIFPWPMRFGGTADVLRFGGGSTLLLIFDSVTARAPDLIVGGVIGNYAVGIYSRASGLAVQLMTLLTGAVNSVFYPALARLRDEGRSLGEPYLRLVAGYTGLVWPAMAGLAVASHPLVNALYGPRWIAVAPILSALAIAQMIFVALPMSIQVPILLGELKGVLRRNGATTLIALILLAIGASRGVESAAAAYVAYACIWFLIYLFFLRRLTRFGWGALAAIYARNLFAAAMAVAPLLAWYRWVTPAATMSFSEMLLPVFAGICLWLGALFVTGNPLTGDIRNLAATAWARTGGRHMVRK</sequence>
<comment type="caution">
    <text evidence="8">The sequence shown here is derived from an EMBL/GenBank/DDBJ whole genome shotgun (WGS) entry which is preliminary data.</text>
</comment>
<feature type="transmembrane region" description="Helical" evidence="7">
    <location>
        <begin position="351"/>
        <end position="370"/>
    </location>
</feature>
<evidence type="ECO:0000256" key="7">
    <source>
        <dbReference type="SAM" id="Phobius"/>
    </source>
</evidence>
<feature type="transmembrane region" description="Helical" evidence="7">
    <location>
        <begin position="12"/>
        <end position="33"/>
    </location>
</feature>
<dbReference type="Proteomes" id="UP000197097">
    <property type="component" value="Unassembled WGS sequence"/>
</dbReference>
<feature type="transmembrane region" description="Helical" evidence="7">
    <location>
        <begin position="39"/>
        <end position="64"/>
    </location>
</feature>
<keyword evidence="3" id="KW-1003">Cell membrane</keyword>
<evidence type="ECO:0000256" key="2">
    <source>
        <dbReference type="ARBA" id="ARBA00007430"/>
    </source>
</evidence>
<name>A0A246JNU5_9SPHN</name>
<evidence type="ECO:0000256" key="5">
    <source>
        <dbReference type="ARBA" id="ARBA00022989"/>
    </source>
</evidence>
<dbReference type="PANTHER" id="PTHR30250">
    <property type="entry name" value="PST FAMILY PREDICTED COLANIC ACID TRANSPORTER"/>
    <property type="match status" value="1"/>
</dbReference>
<keyword evidence="6 7" id="KW-0472">Membrane</keyword>
<evidence type="ECO:0000256" key="6">
    <source>
        <dbReference type="ARBA" id="ARBA00023136"/>
    </source>
</evidence>
<protein>
    <submittedName>
        <fullName evidence="8">Polysaccharide biosynthesis protein</fullName>
    </submittedName>
</protein>
<comment type="similarity">
    <text evidence="2">Belongs to the polysaccharide synthase family.</text>
</comment>
<reference evidence="8 9" key="1">
    <citation type="journal article" date="2002" name="Int. J. Syst. Evol. Microbiol.">
        <title>Sphingopyxis witflariensis sp. nov., isolated from activated sludge.</title>
        <authorList>
            <person name="Kampfer P."/>
            <person name="Witzenberger R."/>
            <person name="Denner E.B."/>
            <person name="Busse H.J."/>
            <person name="Neef A."/>
        </authorList>
    </citation>
    <scope>NUCLEOTIDE SEQUENCE [LARGE SCALE GENOMIC DNA]</scope>
    <source>
        <strain evidence="8 9">DSM 14551</strain>
    </source>
</reference>
<evidence type="ECO:0000313" key="8">
    <source>
        <dbReference type="EMBL" id="OWQ94163.1"/>
    </source>
</evidence>
<proteinExistence type="inferred from homology"/>
<feature type="transmembrane region" description="Helical" evidence="7">
    <location>
        <begin position="280"/>
        <end position="303"/>
    </location>
</feature>
<dbReference type="AlphaFoldDB" id="A0A246JNU5"/>
<organism evidence="8 9">
    <name type="scientific">Sphingopyxis witflariensis</name>
    <dbReference type="NCBI Taxonomy" id="173675"/>
    <lineage>
        <taxon>Bacteria</taxon>
        <taxon>Pseudomonadati</taxon>
        <taxon>Pseudomonadota</taxon>
        <taxon>Alphaproteobacteria</taxon>
        <taxon>Sphingomonadales</taxon>
        <taxon>Sphingomonadaceae</taxon>
        <taxon>Sphingopyxis</taxon>
    </lineage>
</organism>